<feature type="active site" description="Proton donor" evidence="9">
    <location>
        <position position="179"/>
    </location>
</feature>
<feature type="binding site" evidence="11">
    <location>
        <begin position="179"/>
        <end position="181"/>
    </location>
    <ligand>
        <name>beta-D-galactose</name>
        <dbReference type="ChEBI" id="CHEBI:27667"/>
    </ligand>
</feature>
<dbReference type="InterPro" id="IPR014718">
    <property type="entry name" value="GH-type_carb-bd"/>
</dbReference>
<dbReference type="InterPro" id="IPR018052">
    <property type="entry name" value="Ald1_epimerase_CS"/>
</dbReference>
<organism evidence="12 13">
    <name type="scientific">Pseudodesulfovibrio cashew</name>
    <dbReference type="NCBI Taxonomy" id="2678688"/>
    <lineage>
        <taxon>Bacteria</taxon>
        <taxon>Pseudomonadati</taxon>
        <taxon>Thermodesulfobacteriota</taxon>
        <taxon>Desulfovibrionia</taxon>
        <taxon>Desulfovibrionales</taxon>
        <taxon>Desulfovibrionaceae</taxon>
    </lineage>
</organism>
<dbReference type="Gene3D" id="2.70.98.10">
    <property type="match status" value="1"/>
</dbReference>
<evidence type="ECO:0000256" key="7">
    <source>
        <dbReference type="ARBA" id="ARBA00023277"/>
    </source>
</evidence>
<reference evidence="12 13" key="1">
    <citation type="submission" date="2019-11" db="EMBL/GenBank/DDBJ databases">
        <authorList>
            <person name="Zheng R.K."/>
            <person name="Sun C.M."/>
        </authorList>
    </citation>
    <scope>NUCLEOTIDE SEQUENCE [LARGE SCALE GENOMIC DNA]</scope>
    <source>
        <strain evidence="12 13">SRB007</strain>
    </source>
</reference>
<dbReference type="PIRSF" id="PIRSF005096">
    <property type="entry name" value="GALM"/>
    <property type="match status" value="1"/>
</dbReference>
<dbReference type="UniPathway" id="UPA00242"/>
<dbReference type="EC" id="5.1.3.3" evidence="4 8"/>
<dbReference type="CDD" id="cd09019">
    <property type="entry name" value="galactose_mutarotase_like"/>
    <property type="match status" value="1"/>
</dbReference>
<gene>
    <name evidence="12" type="ORF">GM415_03700</name>
</gene>
<evidence type="ECO:0000256" key="1">
    <source>
        <dbReference type="ARBA" id="ARBA00001614"/>
    </source>
</evidence>
<dbReference type="NCBIfam" id="NF008277">
    <property type="entry name" value="PRK11055.1"/>
    <property type="match status" value="1"/>
</dbReference>
<dbReference type="PANTHER" id="PTHR10091:SF0">
    <property type="entry name" value="GALACTOSE MUTAROTASE"/>
    <property type="match status" value="1"/>
</dbReference>
<dbReference type="EMBL" id="CP046400">
    <property type="protein sequence ID" value="QGY39262.1"/>
    <property type="molecule type" value="Genomic_DNA"/>
</dbReference>
<evidence type="ECO:0000256" key="2">
    <source>
        <dbReference type="ARBA" id="ARBA00005028"/>
    </source>
</evidence>
<evidence type="ECO:0000256" key="10">
    <source>
        <dbReference type="PIRSR" id="PIRSR005096-2"/>
    </source>
</evidence>
<evidence type="ECO:0000313" key="12">
    <source>
        <dbReference type="EMBL" id="QGY39262.1"/>
    </source>
</evidence>
<comment type="catalytic activity">
    <reaction evidence="1 8">
        <text>alpha-D-glucose = beta-D-glucose</text>
        <dbReference type="Rhea" id="RHEA:10264"/>
        <dbReference type="ChEBI" id="CHEBI:15903"/>
        <dbReference type="ChEBI" id="CHEBI:17925"/>
        <dbReference type="EC" id="5.1.3.3"/>
    </reaction>
</comment>
<dbReference type="GO" id="GO:0030246">
    <property type="term" value="F:carbohydrate binding"/>
    <property type="evidence" value="ECO:0007669"/>
    <property type="project" value="InterPro"/>
</dbReference>
<evidence type="ECO:0000256" key="8">
    <source>
        <dbReference type="PIRNR" id="PIRNR005096"/>
    </source>
</evidence>
<feature type="binding site" evidence="10">
    <location>
        <position position="251"/>
    </location>
    <ligand>
        <name>beta-D-galactose</name>
        <dbReference type="ChEBI" id="CHEBI:27667"/>
    </ligand>
</feature>
<dbReference type="GO" id="GO:0006006">
    <property type="term" value="P:glucose metabolic process"/>
    <property type="evidence" value="ECO:0007669"/>
    <property type="project" value="TreeGrafter"/>
</dbReference>
<evidence type="ECO:0000256" key="6">
    <source>
        <dbReference type="ARBA" id="ARBA00023235"/>
    </source>
</evidence>
<evidence type="ECO:0000256" key="9">
    <source>
        <dbReference type="PIRSR" id="PIRSR005096-1"/>
    </source>
</evidence>
<evidence type="ECO:0000256" key="3">
    <source>
        <dbReference type="ARBA" id="ARBA00006206"/>
    </source>
</evidence>
<keyword evidence="6 8" id="KW-0413">Isomerase</keyword>
<feature type="binding site" evidence="11">
    <location>
        <begin position="80"/>
        <end position="81"/>
    </location>
    <ligand>
        <name>beta-D-galactose</name>
        <dbReference type="ChEBI" id="CHEBI:27667"/>
    </ligand>
</feature>
<dbReference type="InterPro" id="IPR008183">
    <property type="entry name" value="Aldose_1/G6P_1-epimerase"/>
</dbReference>
<protein>
    <recommendedName>
        <fullName evidence="5 8">Aldose 1-epimerase</fullName>
        <ecNumber evidence="4 8">5.1.3.3</ecNumber>
    </recommendedName>
</protein>
<evidence type="ECO:0000256" key="11">
    <source>
        <dbReference type="PIRSR" id="PIRSR005096-3"/>
    </source>
</evidence>
<dbReference type="InterPro" id="IPR015443">
    <property type="entry name" value="Aldose_1-epimerase"/>
</dbReference>
<keyword evidence="7 8" id="KW-0119">Carbohydrate metabolism</keyword>
<dbReference type="AlphaFoldDB" id="A0A6I6JFS3"/>
<evidence type="ECO:0000313" key="13">
    <source>
        <dbReference type="Proteomes" id="UP000428328"/>
    </source>
</evidence>
<dbReference type="PANTHER" id="PTHR10091">
    <property type="entry name" value="ALDOSE-1-EPIMERASE"/>
    <property type="match status" value="1"/>
</dbReference>
<sequence length="351" mass="37973">MDIRRQTWGALPDGREVSLFTLTNGRGMRASIADYGATLVELTAPDRRGAMADVILGYDTLEEYRTDPNYFGVTVGRVSNRVSNSRFELDGTVHKVTPNEGENQVHGGPGGFHSRLWDASVGSGPDSASLVLRYHSPDGEEGYPGDLDAEVTYTLADRGLVMEFKAVTDKPTLVSLTNHAYFNLSGNLEESVLDHVLTLNASRYLPTDDALIPTGEIADVAGSPMDFTRPKAVGLDVDAPHEAIAMGQGYDHYFVLDGAPGEMKTAAQLFHGGSGRVLEVRTTQPGVQFYSGNGLPERLSGKLGALYGHRHGLCLEAHGYVDAPNQPGFPAITLRPGETYQHVTEYRFSTT</sequence>
<dbReference type="GO" id="GO:0033499">
    <property type="term" value="P:galactose catabolic process via UDP-galactose, Leloir pathway"/>
    <property type="evidence" value="ECO:0007669"/>
    <property type="project" value="TreeGrafter"/>
</dbReference>
<dbReference type="GO" id="GO:0004034">
    <property type="term" value="F:aldose 1-epimerase activity"/>
    <property type="evidence" value="ECO:0007669"/>
    <property type="project" value="UniProtKB-EC"/>
</dbReference>
<proteinExistence type="inferred from homology"/>
<comment type="similarity">
    <text evidence="3 8">Belongs to the aldose epimerase family.</text>
</comment>
<dbReference type="KEGG" id="psel:GM415_03700"/>
<evidence type="ECO:0000256" key="5">
    <source>
        <dbReference type="ARBA" id="ARBA00014165"/>
    </source>
</evidence>
<keyword evidence="13" id="KW-1185">Reference proteome</keyword>
<dbReference type="InterPro" id="IPR011013">
    <property type="entry name" value="Gal_mutarotase_sf_dom"/>
</dbReference>
<comment type="pathway">
    <text evidence="2 8">Carbohydrate metabolism; hexose metabolism.</text>
</comment>
<dbReference type="RefSeq" id="WP_158946487.1">
    <property type="nucleotide sequence ID" value="NZ_CP046400.1"/>
</dbReference>
<dbReference type="PROSITE" id="PS00545">
    <property type="entry name" value="ALDOSE_1_EPIMERASE"/>
    <property type="match status" value="1"/>
</dbReference>
<accession>A0A6I6JFS3</accession>
<name>A0A6I6JFS3_9BACT</name>
<evidence type="ECO:0000256" key="4">
    <source>
        <dbReference type="ARBA" id="ARBA00013185"/>
    </source>
</evidence>
<dbReference type="SUPFAM" id="SSF74650">
    <property type="entry name" value="Galactose mutarotase-like"/>
    <property type="match status" value="1"/>
</dbReference>
<dbReference type="Pfam" id="PF01263">
    <property type="entry name" value="Aldose_epim"/>
    <property type="match status" value="1"/>
</dbReference>
<dbReference type="Proteomes" id="UP000428328">
    <property type="component" value="Chromosome"/>
</dbReference>
<dbReference type="InterPro" id="IPR047215">
    <property type="entry name" value="Galactose_mutarotase-like"/>
</dbReference>
<feature type="active site" description="Proton acceptor" evidence="9">
    <location>
        <position position="316"/>
    </location>
</feature>